<name>A0A9D4WSH1_PEA</name>
<dbReference type="OrthoDB" id="6133115at2759"/>
<sequence length="334" mass="37560">MDSTSTFPQQQQMQDHRVHDLHPTVDEHSSIVSDCESSVSGNTRQQQQQNSDSFLVRLGEGDVVHDLIKTRFLRGLGSLSNQTEILAIHRNACSDVVSQARLQSFHVYAGAVSKLRGGNSNVKYAWYGTSSENDVRDILSNGFSHVHGHSLCLSPDDSPLQSVKSCLVGRDGVRHLILCKVILGRAEIVKPDTKQCYPSCENYDSGVDSFSAPTKYMIWSSRMNTHVWPAYVISFRVSSFKEIGMSEEEHVRPTSPWMPFPNLISVLSKVLPSLDIALISKFYKAKQERKISRHELIQKVRQIAGDKLLISAINSYRAKKKPTNFLQTRSRNDN</sequence>
<organism evidence="7 8">
    <name type="scientific">Pisum sativum</name>
    <name type="common">Garden pea</name>
    <name type="synonym">Lathyrus oleraceus</name>
    <dbReference type="NCBI Taxonomy" id="3888"/>
    <lineage>
        <taxon>Eukaryota</taxon>
        <taxon>Viridiplantae</taxon>
        <taxon>Streptophyta</taxon>
        <taxon>Embryophyta</taxon>
        <taxon>Tracheophyta</taxon>
        <taxon>Spermatophyta</taxon>
        <taxon>Magnoliopsida</taxon>
        <taxon>eudicotyledons</taxon>
        <taxon>Gunneridae</taxon>
        <taxon>Pentapetalae</taxon>
        <taxon>rosids</taxon>
        <taxon>fabids</taxon>
        <taxon>Fabales</taxon>
        <taxon>Fabaceae</taxon>
        <taxon>Papilionoideae</taxon>
        <taxon>50 kb inversion clade</taxon>
        <taxon>NPAAA clade</taxon>
        <taxon>Hologalegina</taxon>
        <taxon>IRL clade</taxon>
        <taxon>Fabeae</taxon>
        <taxon>Lathyrus</taxon>
    </lineage>
</organism>
<evidence type="ECO:0000313" key="7">
    <source>
        <dbReference type="EMBL" id="KAI5407067.1"/>
    </source>
</evidence>
<dbReference type="PANTHER" id="PTHR32263">
    <property type="entry name" value="INACTIVE POLY [ADP-RIBOSE] POLYMERASE SRO4-RELATED"/>
    <property type="match status" value="1"/>
</dbReference>
<proteinExistence type="predicted"/>
<evidence type="ECO:0000259" key="5">
    <source>
        <dbReference type="PROSITE" id="PS51059"/>
    </source>
</evidence>
<dbReference type="EMBL" id="JAMSHJ010000005">
    <property type="protein sequence ID" value="KAI5407067.1"/>
    <property type="molecule type" value="Genomic_DNA"/>
</dbReference>
<comment type="caution">
    <text evidence="7">The sequence shown here is derived from an EMBL/GenBank/DDBJ whole genome shotgun (WGS) entry which is preliminary data.</text>
</comment>
<dbReference type="Proteomes" id="UP001058974">
    <property type="component" value="Chromosome 5"/>
</dbReference>
<feature type="domain" description="PARP catalytic" evidence="5">
    <location>
        <begin position="42"/>
        <end position="255"/>
    </location>
</feature>
<accession>A0A9D4WSH1</accession>
<keyword evidence="4" id="KW-0539">Nucleus</keyword>
<dbReference type="PROSITE" id="PS51059">
    <property type="entry name" value="PARP_CATALYTIC"/>
    <property type="match status" value="1"/>
</dbReference>
<dbReference type="SUPFAM" id="SSF56399">
    <property type="entry name" value="ADP-ribosylation"/>
    <property type="match status" value="1"/>
</dbReference>
<keyword evidence="2" id="KW-0217">Developmental protein</keyword>
<evidence type="ECO:0000256" key="2">
    <source>
        <dbReference type="ARBA" id="ARBA00022473"/>
    </source>
</evidence>
<keyword evidence="8" id="KW-1185">Reference proteome</keyword>
<comment type="subcellular location">
    <subcellularLocation>
        <location evidence="1">Nucleus</location>
    </subcellularLocation>
</comment>
<evidence type="ECO:0000256" key="1">
    <source>
        <dbReference type="ARBA" id="ARBA00004123"/>
    </source>
</evidence>
<evidence type="ECO:0008006" key="9">
    <source>
        <dbReference type="Google" id="ProtNLM"/>
    </source>
</evidence>
<dbReference type="Gene3D" id="3.90.228.10">
    <property type="match status" value="1"/>
</dbReference>
<keyword evidence="3" id="KW-0346">Stress response</keyword>
<dbReference type="PANTHER" id="PTHR32263:SF23">
    <property type="entry name" value="INACTIVE POLY [ADP-RIBOSE] POLYMERASE SRO4"/>
    <property type="match status" value="1"/>
</dbReference>
<feature type="domain" description="RST" evidence="6">
    <location>
        <begin position="251"/>
        <end position="322"/>
    </location>
</feature>
<dbReference type="InterPro" id="IPR022003">
    <property type="entry name" value="RST"/>
</dbReference>
<dbReference type="InterPro" id="IPR044964">
    <property type="entry name" value="RCD1/SRO1-5"/>
</dbReference>
<protein>
    <recommendedName>
        <fullName evidence="9">Inactive poly [ADP-ribose] polymerase SRO5</fullName>
    </recommendedName>
</protein>
<dbReference type="Pfam" id="PF12174">
    <property type="entry name" value="RST"/>
    <property type="match status" value="1"/>
</dbReference>
<dbReference type="GO" id="GO:0005634">
    <property type="term" value="C:nucleus"/>
    <property type="evidence" value="ECO:0007669"/>
    <property type="project" value="UniProtKB-SubCell"/>
</dbReference>
<evidence type="ECO:0000256" key="3">
    <source>
        <dbReference type="ARBA" id="ARBA00023016"/>
    </source>
</evidence>
<dbReference type="AlphaFoldDB" id="A0A9D4WSH1"/>
<evidence type="ECO:0000256" key="4">
    <source>
        <dbReference type="ARBA" id="ARBA00023242"/>
    </source>
</evidence>
<dbReference type="PROSITE" id="PS51879">
    <property type="entry name" value="RST"/>
    <property type="match status" value="1"/>
</dbReference>
<evidence type="ECO:0000313" key="8">
    <source>
        <dbReference type="Proteomes" id="UP001058974"/>
    </source>
</evidence>
<evidence type="ECO:0000259" key="6">
    <source>
        <dbReference type="PROSITE" id="PS51879"/>
    </source>
</evidence>
<dbReference type="InterPro" id="IPR012317">
    <property type="entry name" value="Poly(ADP-ribose)pol_cat_dom"/>
</dbReference>
<dbReference type="GO" id="GO:0003950">
    <property type="term" value="F:NAD+ poly-ADP-ribosyltransferase activity"/>
    <property type="evidence" value="ECO:0007669"/>
    <property type="project" value="InterPro"/>
</dbReference>
<dbReference type="Gramene" id="Psat05G0335900-T1">
    <property type="protein sequence ID" value="KAI5407067.1"/>
    <property type="gene ID" value="KIW84_053359"/>
</dbReference>
<reference evidence="7 8" key="1">
    <citation type="journal article" date="2022" name="Nat. Genet.">
        <title>Improved pea reference genome and pan-genome highlight genomic features and evolutionary characteristics.</title>
        <authorList>
            <person name="Yang T."/>
            <person name="Liu R."/>
            <person name="Luo Y."/>
            <person name="Hu S."/>
            <person name="Wang D."/>
            <person name="Wang C."/>
            <person name="Pandey M.K."/>
            <person name="Ge S."/>
            <person name="Xu Q."/>
            <person name="Li N."/>
            <person name="Li G."/>
            <person name="Huang Y."/>
            <person name="Saxena R.K."/>
            <person name="Ji Y."/>
            <person name="Li M."/>
            <person name="Yan X."/>
            <person name="He Y."/>
            <person name="Liu Y."/>
            <person name="Wang X."/>
            <person name="Xiang C."/>
            <person name="Varshney R.K."/>
            <person name="Ding H."/>
            <person name="Gao S."/>
            <person name="Zong X."/>
        </authorList>
    </citation>
    <scope>NUCLEOTIDE SEQUENCE [LARGE SCALE GENOMIC DNA]</scope>
    <source>
        <strain evidence="7 8">cv. Zhongwan 6</strain>
    </source>
</reference>
<gene>
    <name evidence="7" type="ORF">KIW84_053359</name>
</gene>